<feature type="non-terminal residue" evidence="2">
    <location>
        <position position="1"/>
    </location>
</feature>
<dbReference type="AlphaFoldDB" id="A0A6J4MXW1"/>
<feature type="compositionally biased region" description="Basic and acidic residues" evidence="1">
    <location>
        <begin position="25"/>
        <end position="35"/>
    </location>
</feature>
<accession>A0A6J4MXW1</accession>
<keyword evidence="2" id="KW-0808">Transferase</keyword>
<protein>
    <submittedName>
        <fullName evidence="2">Uncharacterized N-acetyltransferase YedL</fullName>
    </submittedName>
</protein>
<feature type="non-terminal residue" evidence="2">
    <location>
        <position position="157"/>
    </location>
</feature>
<proteinExistence type="predicted"/>
<gene>
    <name evidence="2" type="ORF">AVDCRST_MAG32-721</name>
</gene>
<name>A0A6J4MXW1_9ACTN</name>
<feature type="compositionally biased region" description="Basic residues" evidence="1">
    <location>
        <begin position="1"/>
        <end position="11"/>
    </location>
</feature>
<feature type="compositionally biased region" description="Basic residues" evidence="1">
    <location>
        <begin position="89"/>
        <end position="107"/>
    </location>
</feature>
<dbReference type="EMBL" id="CADCUM010000027">
    <property type="protein sequence ID" value="CAA9370682.1"/>
    <property type="molecule type" value="Genomic_DNA"/>
</dbReference>
<feature type="compositionally biased region" description="Basic residues" evidence="1">
    <location>
        <begin position="53"/>
        <end position="75"/>
    </location>
</feature>
<evidence type="ECO:0000313" key="2">
    <source>
        <dbReference type="EMBL" id="CAA9370682.1"/>
    </source>
</evidence>
<feature type="compositionally biased region" description="Pro residues" evidence="1">
    <location>
        <begin position="12"/>
        <end position="21"/>
    </location>
</feature>
<organism evidence="2">
    <name type="scientific">uncultured Nocardioides sp</name>
    <dbReference type="NCBI Taxonomy" id="198441"/>
    <lineage>
        <taxon>Bacteria</taxon>
        <taxon>Bacillati</taxon>
        <taxon>Actinomycetota</taxon>
        <taxon>Actinomycetes</taxon>
        <taxon>Propionibacteriales</taxon>
        <taxon>Nocardioidaceae</taxon>
        <taxon>Nocardioides</taxon>
        <taxon>environmental samples</taxon>
    </lineage>
</organism>
<reference evidence="2" key="1">
    <citation type="submission" date="2020-02" db="EMBL/GenBank/DDBJ databases">
        <authorList>
            <person name="Meier V. D."/>
        </authorList>
    </citation>
    <scope>NUCLEOTIDE SEQUENCE</scope>
    <source>
        <strain evidence="2">AVDCRST_MAG32</strain>
    </source>
</reference>
<feature type="region of interest" description="Disordered" evidence="1">
    <location>
        <begin position="1"/>
        <end position="133"/>
    </location>
</feature>
<evidence type="ECO:0000256" key="1">
    <source>
        <dbReference type="SAM" id="MobiDB-lite"/>
    </source>
</evidence>
<dbReference type="GO" id="GO:0016740">
    <property type="term" value="F:transferase activity"/>
    <property type="evidence" value="ECO:0007669"/>
    <property type="project" value="UniProtKB-KW"/>
</dbReference>
<sequence>GTDHHPRRPHRSPPPGVPPGAPRRHGADGSARESPRTGPLRPAGARGPALGGRGRRRHRRDGRPGRGRRHGRRAPRGGQEHAYGAAGTRPRRGLRTARPPGRRRPLPRGRPAVAGDREHGVLRPGPGALPTRGLRTLRAVRVLRRGPAQRLHDAAAV</sequence>
<feature type="compositionally biased region" description="Low complexity" evidence="1">
    <location>
        <begin position="36"/>
        <end position="48"/>
    </location>
</feature>